<dbReference type="InterPro" id="IPR023179">
    <property type="entry name" value="GTP-bd_ortho_bundle_sf"/>
</dbReference>
<evidence type="ECO:0000256" key="4">
    <source>
        <dbReference type="ARBA" id="ARBA00022741"/>
    </source>
</evidence>
<evidence type="ECO:0000256" key="6">
    <source>
        <dbReference type="ARBA" id="ARBA00023242"/>
    </source>
</evidence>
<comment type="subcellular location">
    <subcellularLocation>
        <location evidence="2 7">Nucleus</location>
        <location evidence="2 7">Nucleolus</location>
    </subcellularLocation>
</comment>
<dbReference type="Gene3D" id="3.40.50.300">
    <property type="entry name" value="P-loop containing nucleotide triphosphate hydrolases"/>
    <property type="match status" value="1"/>
</dbReference>
<keyword evidence="4 7" id="KW-0547">Nucleotide-binding</keyword>
<evidence type="ECO:0000256" key="7">
    <source>
        <dbReference type="RuleBase" id="RU364023"/>
    </source>
</evidence>
<evidence type="ECO:0000256" key="2">
    <source>
        <dbReference type="ARBA" id="ARBA00004604"/>
    </source>
</evidence>
<dbReference type="Proteomes" id="UP000188320">
    <property type="component" value="Unassembled WGS sequence"/>
</dbReference>
<dbReference type="PRINTS" id="PR00326">
    <property type="entry name" value="GTP1OBG"/>
</dbReference>
<dbReference type="PANTHER" id="PTHR11089">
    <property type="entry name" value="GTP-BINDING PROTEIN-RELATED"/>
    <property type="match status" value="1"/>
</dbReference>
<feature type="domain" description="CP-type G" evidence="9">
    <location>
        <begin position="198"/>
        <end position="359"/>
    </location>
</feature>
<dbReference type="GO" id="GO:0005525">
    <property type="term" value="F:GTP binding"/>
    <property type="evidence" value="ECO:0007669"/>
    <property type="project" value="UniProtKB-KW"/>
</dbReference>
<feature type="compositionally biased region" description="Basic and acidic residues" evidence="8">
    <location>
        <begin position="526"/>
        <end position="539"/>
    </location>
</feature>
<accession>A0A1R1PX23</accession>
<feature type="compositionally biased region" description="Acidic residues" evidence="8">
    <location>
        <begin position="556"/>
        <end position="583"/>
    </location>
</feature>
<dbReference type="Pfam" id="PF08153">
    <property type="entry name" value="NGP1NT"/>
    <property type="match status" value="1"/>
</dbReference>
<dbReference type="InterPro" id="IPR050755">
    <property type="entry name" value="TRAFAC_YlqF/YawG_RiboMat"/>
</dbReference>
<evidence type="ECO:0000259" key="9">
    <source>
        <dbReference type="PROSITE" id="PS51721"/>
    </source>
</evidence>
<dbReference type="InterPro" id="IPR024929">
    <property type="entry name" value="GNL2_CP_dom"/>
</dbReference>
<dbReference type="OrthoDB" id="444945at2759"/>
<reference evidence="11" key="1">
    <citation type="submission" date="2017-01" db="EMBL/GenBank/DDBJ databases">
        <authorList>
            <person name="Wang Y."/>
            <person name="White M."/>
            <person name="Kvist S."/>
            <person name="Moncalvo J.-M."/>
        </authorList>
    </citation>
    <scope>NUCLEOTIDE SEQUENCE [LARGE SCALE GENOMIC DNA]</scope>
    <source>
        <strain evidence="11">COL-18-3</strain>
    </source>
</reference>
<dbReference type="PANTHER" id="PTHR11089:SF9">
    <property type="entry name" value="NUCLEOLAR GTP-BINDING PROTEIN 2"/>
    <property type="match status" value="1"/>
</dbReference>
<comment type="caution">
    <text evidence="10">The sequence shown here is derived from an EMBL/GenBank/DDBJ whole genome shotgun (WGS) entry which is preliminary data.</text>
</comment>
<keyword evidence="11" id="KW-1185">Reference proteome</keyword>
<comment type="function">
    <text evidence="1 7">GTPase that associates with pre-60S ribosomal subunits in the nucleolus and is required for their nuclear export and maturation.</text>
</comment>
<dbReference type="GO" id="GO:0005730">
    <property type="term" value="C:nucleolus"/>
    <property type="evidence" value="ECO:0007669"/>
    <property type="project" value="UniProtKB-SubCell"/>
</dbReference>
<evidence type="ECO:0000256" key="8">
    <source>
        <dbReference type="SAM" id="MobiDB-lite"/>
    </source>
</evidence>
<dbReference type="PROSITE" id="PS51721">
    <property type="entry name" value="G_CP"/>
    <property type="match status" value="1"/>
</dbReference>
<dbReference type="InterPro" id="IPR012971">
    <property type="entry name" value="NOG2_N_dom"/>
</dbReference>
<sequence>MGKTNKATDKQSGMGNQVIKGQNFYHDRKKASYLRLLKSGKPTRDRSGKIVKAADFQSTEAKVGRVEPNRRWFGNTRVIGQKALEEFREKLGSKVNDPYQVLLRQNKLPMSLLTSSNAEGGLINKRSVLAVESFGSTFGPKAQRKRPKLSVEDISELAKDTEEKNSNYEVEKDVNMREQEEKISKEWYLGAGASKRIWNELYKVIDSSDVVVHVLDARDPVGTRCRQVEKYISKEAPHKHLIYVLNKVDLVPTWVTSRWVKHLSKERPTLAFHASINNSFGKGSLIQLLRQFSKLHSDKKQISVGFIGYPNTGKSSIINTLRKKKVCNVAPIPGETKVWQYITLMRRIYLIDCPGVIQSNTSDTDIDIVLRGSVRSNNLESPEDYIPEILSRVRKEYIQRTYNIENWADSTEFLTELAQSTGKLNKGNQPDLHVVSKMVINDWLRGKLPRYVLPPGDQDGPEQQTTISEADLGMMEGINQSLTKIPVMTEYLPIDLKNEKSQKPQEEQEAEQKDSVEFVPESSSTDPEKATEEKPAREVDWDDVFGSVVGEAVNADPEELQNENDAEDSELDSEDIDSDDSDAERDQSSKKRTHRLTTNKLNTTKNFYQLNKVNGKSKSKSKSKASTKLMRLPGSMRSAKTKPKK</sequence>
<dbReference type="EMBL" id="LSSK01000076">
    <property type="protein sequence ID" value="OMH85491.1"/>
    <property type="molecule type" value="Genomic_DNA"/>
</dbReference>
<evidence type="ECO:0000313" key="10">
    <source>
        <dbReference type="EMBL" id="OMH85491.1"/>
    </source>
</evidence>
<feature type="region of interest" description="Disordered" evidence="8">
    <location>
        <begin position="497"/>
        <end position="645"/>
    </location>
</feature>
<feature type="region of interest" description="Disordered" evidence="8">
    <location>
        <begin position="1"/>
        <end position="22"/>
    </location>
</feature>
<feature type="compositionally biased region" description="Basic residues" evidence="8">
    <location>
        <begin position="615"/>
        <end position="625"/>
    </location>
</feature>
<dbReference type="InterPro" id="IPR030378">
    <property type="entry name" value="G_CP_dom"/>
</dbReference>
<dbReference type="AlphaFoldDB" id="A0A1R1PX23"/>
<dbReference type="InterPro" id="IPR006073">
    <property type="entry name" value="GTP-bd"/>
</dbReference>
<name>A0A1R1PX23_ZANCU</name>
<protein>
    <recommendedName>
        <fullName evidence="3 7">Nucleolar GTP-binding protein 2</fullName>
    </recommendedName>
</protein>
<keyword evidence="6 7" id="KW-0539">Nucleus</keyword>
<evidence type="ECO:0000256" key="5">
    <source>
        <dbReference type="ARBA" id="ARBA00023134"/>
    </source>
</evidence>
<evidence type="ECO:0000256" key="3">
    <source>
        <dbReference type="ARBA" id="ARBA00022127"/>
    </source>
</evidence>
<dbReference type="FunFam" id="3.40.50.300:FF:000559">
    <property type="entry name" value="Nuclear/nucleolar GTPase 2"/>
    <property type="match status" value="1"/>
</dbReference>
<dbReference type="CDD" id="cd01858">
    <property type="entry name" value="NGP_1"/>
    <property type="match status" value="1"/>
</dbReference>
<comment type="similarity">
    <text evidence="7">Belongs to the TRAFAC class YlqF/YawG GTPase family. NOG2 subfamily.</text>
</comment>
<dbReference type="Gene3D" id="1.10.1580.10">
    <property type="match status" value="1"/>
</dbReference>
<dbReference type="Pfam" id="PF01926">
    <property type="entry name" value="MMR_HSR1"/>
    <property type="match status" value="1"/>
</dbReference>
<evidence type="ECO:0000256" key="1">
    <source>
        <dbReference type="ARBA" id="ARBA00003892"/>
    </source>
</evidence>
<feature type="compositionally biased region" description="Basic and acidic residues" evidence="8">
    <location>
        <begin position="497"/>
        <end position="516"/>
    </location>
</feature>
<dbReference type="SUPFAM" id="SSF52540">
    <property type="entry name" value="P-loop containing nucleoside triphosphate hydrolases"/>
    <property type="match status" value="1"/>
</dbReference>
<dbReference type="InterPro" id="IPR027417">
    <property type="entry name" value="P-loop_NTPase"/>
</dbReference>
<gene>
    <name evidence="10" type="ORF">AX774_g981</name>
</gene>
<evidence type="ECO:0000313" key="11">
    <source>
        <dbReference type="Proteomes" id="UP000188320"/>
    </source>
</evidence>
<proteinExistence type="inferred from homology"/>
<organism evidence="10 11">
    <name type="scientific">Zancudomyces culisetae</name>
    <name type="common">Gut fungus</name>
    <name type="synonym">Smittium culisetae</name>
    <dbReference type="NCBI Taxonomy" id="1213189"/>
    <lineage>
        <taxon>Eukaryota</taxon>
        <taxon>Fungi</taxon>
        <taxon>Fungi incertae sedis</taxon>
        <taxon>Zoopagomycota</taxon>
        <taxon>Kickxellomycotina</taxon>
        <taxon>Harpellomycetes</taxon>
        <taxon>Harpellales</taxon>
        <taxon>Legeriomycetaceae</taxon>
        <taxon>Zancudomyces</taxon>
    </lineage>
</organism>
<keyword evidence="5 7" id="KW-0342">GTP-binding</keyword>